<feature type="compositionally biased region" description="Polar residues" evidence="16">
    <location>
        <begin position="1461"/>
        <end position="1474"/>
    </location>
</feature>
<dbReference type="CDD" id="cd07419">
    <property type="entry name" value="MPP_Bsu1_C"/>
    <property type="match status" value="1"/>
</dbReference>
<dbReference type="GO" id="GO:0005886">
    <property type="term" value="C:plasma membrane"/>
    <property type="evidence" value="ECO:0007669"/>
    <property type="project" value="UniProtKB-ARBA"/>
</dbReference>
<keyword evidence="17" id="KW-0812">Transmembrane</keyword>
<dbReference type="InterPro" id="IPR056559">
    <property type="entry name" value="NDX_C"/>
</dbReference>
<dbReference type="PROSITE" id="PS00125">
    <property type="entry name" value="SER_THR_PHOSPHATASE"/>
    <property type="match status" value="1"/>
</dbReference>
<feature type="compositionally biased region" description="Polar residues" evidence="16">
    <location>
        <begin position="739"/>
        <end position="752"/>
    </location>
</feature>
<dbReference type="InterPro" id="IPR056560">
    <property type="entry name" value="HTH_NDX"/>
</dbReference>
<evidence type="ECO:0000256" key="8">
    <source>
        <dbReference type="ARBA" id="ARBA00022912"/>
    </source>
</evidence>
<keyword evidence="8" id="KW-0904">Protein phosphatase</keyword>
<dbReference type="GO" id="GO:0004722">
    <property type="term" value="F:protein serine/threonine phosphatase activity"/>
    <property type="evidence" value="ECO:0007669"/>
    <property type="project" value="UniProtKB-EC"/>
</dbReference>
<evidence type="ECO:0000256" key="6">
    <source>
        <dbReference type="ARBA" id="ARBA00022737"/>
    </source>
</evidence>
<dbReference type="InterPro" id="IPR041758">
    <property type="entry name" value="MPP_BSL_C"/>
</dbReference>
<dbReference type="FunFam" id="2.120.10.80:FF:000042">
    <property type="entry name" value="Serine/threonine-protein phosphatase"/>
    <property type="match status" value="1"/>
</dbReference>
<feature type="compositionally biased region" description="Polar residues" evidence="16">
    <location>
        <begin position="624"/>
        <end position="636"/>
    </location>
</feature>
<dbReference type="Pfam" id="PF24426">
    <property type="entry name" value="HTH_NDX"/>
    <property type="match status" value="1"/>
</dbReference>
<keyword evidence="14" id="KW-0238">DNA-binding</keyword>
<dbReference type="InterPro" id="IPR029052">
    <property type="entry name" value="Metallo-depent_PP-like"/>
</dbReference>
<proteinExistence type="inferred from homology"/>
<dbReference type="GO" id="GO:0046872">
    <property type="term" value="F:metal ion binding"/>
    <property type="evidence" value="ECO:0007669"/>
    <property type="project" value="UniProtKB-KW"/>
</dbReference>
<keyword evidence="14" id="KW-0371">Homeobox</keyword>
<dbReference type="Gene3D" id="3.60.21.10">
    <property type="match status" value="1"/>
</dbReference>
<feature type="region of interest" description="Disordered" evidence="16">
    <location>
        <begin position="1864"/>
        <end position="1894"/>
    </location>
</feature>
<evidence type="ECO:0000256" key="5">
    <source>
        <dbReference type="ARBA" id="ARBA00022723"/>
    </source>
</evidence>
<dbReference type="EMBL" id="BKCJ010010822">
    <property type="protein sequence ID" value="GEU93301.1"/>
    <property type="molecule type" value="Genomic_DNA"/>
</dbReference>
<dbReference type="SMART" id="SM00156">
    <property type="entry name" value="PP2Ac"/>
    <property type="match status" value="1"/>
</dbReference>
<feature type="region of interest" description="Disordered" evidence="16">
    <location>
        <begin position="717"/>
        <end position="763"/>
    </location>
</feature>
<feature type="compositionally biased region" description="Basic and acidic residues" evidence="16">
    <location>
        <begin position="753"/>
        <end position="763"/>
    </location>
</feature>
<dbReference type="PANTHER" id="PTHR46422">
    <property type="entry name" value="SERINE/THREONINE-PROTEIN PHOSPHATASE BSL3"/>
    <property type="match status" value="1"/>
</dbReference>
<feature type="transmembrane region" description="Helical" evidence="17">
    <location>
        <begin position="143"/>
        <end position="162"/>
    </location>
</feature>
<dbReference type="SUPFAM" id="SSF56300">
    <property type="entry name" value="Metallo-dependent phosphatases"/>
    <property type="match status" value="1"/>
</dbReference>
<dbReference type="Pfam" id="PF24679">
    <property type="entry name" value="Nodulin_C"/>
    <property type="match status" value="1"/>
</dbReference>
<keyword evidence="17" id="KW-0472">Membrane</keyword>
<protein>
    <recommendedName>
        <fullName evidence="15">Serine/threonine-protein phosphatase</fullName>
        <ecNumber evidence="15">3.1.3.16</ecNumber>
    </recommendedName>
</protein>
<evidence type="ECO:0000256" key="10">
    <source>
        <dbReference type="ARBA" id="ARBA00023242"/>
    </source>
</evidence>
<comment type="similarity">
    <text evidence="3">Belongs to the PPP phosphatase family. BSU subfamily.</text>
</comment>
<feature type="region of interest" description="Disordered" evidence="16">
    <location>
        <begin position="1454"/>
        <end position="1479"/>
    </location>
</feature>
<dbReference type="EC" id="3.1.3.16" evidence="15"/>
<evidence type="ECO:0000256" key="13">
    <source>
        <dbReference type="ARBA" id="ARBA00059628"/>
    </source>
</evidence>
<dbReference type="Pfam" id="PF00149">
    <property type="entry name" value="Metallophos"/>
    <property type="match status" value="1"/>
</dbReference>
<evidence type="ECO:0000256" key="11">
    <source>
        <dbReference type="ARBA" id="ARBA00047761"/>
    </source>
</evidence>
<evidence type="ECO:0000256" key="1">
    <source>
        <dbReference type="ARBA" id="ARBA00001936"/>
    </source>
</evidence>
<evidence type="ECO:0000256" key="14">
    <source>
        <dbReference type="PROSITE-ProRule" id="PRU00108"/>
    </source>
</evidence>
<evidence type="ECO:0000256" key="3">
    <source>
        <dbReference type="ARBA" id="ARBA00005671"/>
    </source>
</evidence>
<evidence type="ECO:0000256" key="7">
    <source>
        <dbReference type="ARBA" id="ARBA00022801"/>
    </source>
</evidence>
<evidence type="ECO:0000256" key="4">
    <source>
        <dbReference type="ARBA" id="ARBA00022441"/>
    </source>
</evidence>
<evidence type="ECO:0000313" key="19">
    <source>
        <dbReference type="EMBL" id="GEU93301.1"/>
    </source>
</evidence>
<keyword evidence="9" id="KW-0464">Manganese</keyword>
<keyword evidence="4" id="KW-0880">Kelch repeat</keyword>
<evidence type="ECO:0000256" key="15">
    <source>
        <dbReference type="RuleBase" id="RU004273"/>
    </source>
</evidence>
<dbReference type="InterPro" id="IPR004843">
    <property type="entry name" value="Calcineurin-like_PHP"/>
</dbReference>
<sequence length="1894" mass="208344">MKTVKDDISIRRIIPPPIDMISAVTELPTLSSQELSKLIRDAENDTIQYTTSNGSSKQINVESLARYLAWHLMATPFERRRDEEHYRYLLGGFRLLHGLCDLAPRNSLLEQVLLEDVKVSEQMFDLIFFNVAHLVRWRQDSQLVLLHSALLACILHLFTAFISSQWHELAPVLLAHPEVDEFMHTSFAAVRVDIQYLQVRLPGQYMNGGMQSNLAQVNRLCQHCEASLQFLQSLCQQRPFRERLVKNKDLCEKGGILSLAHEIMKLPFCEDSYLMAVVSRLKSKVLSILLNLCEVESTSFLDVAASTTVGLDLAKSTISQVISLLRTMFRGDLNGLAAYSDKTYPRGLLQLNAMRLTEILSDDSNFRSYITLNFTEVLTTIFSQPHGEFLSSWCSESRPSEEDATLDFDSLAAAGWVLGVVSSSDVPESTFNACRVPRTSYAFQRTSLLVKVVANLTCFIPDICKEEKDLFLNTFLHCFHKELLNVPYGVLNDVRAERAAVITQNLGSLLIHAASLTPEFLNQDDVQLFKLFIAQLEPLIAQESNIEPVIEADVKVQESPDAHDRDGDQNKGISIILPLEEVKTLTLNGNEGPSSGLHIQEQRTDAAQTYTVRAVHESEADAQNAETSGLDSNTMQSEDKLSRKRKRNIMNHIQISMIEQVLVTEPEMQRKAAMLQSWAEKLSLHGTEISSSQLKNWLNNRKAKLARVAAKDIRAPSVGDNTFTDKKGGSGTDPESADEFSNPSPSPAQGTQRNREGGSVKHEQGQYVVLTDGQGEEIGKGRVHQASGVWSGTNLDESGSCVVDVTYLKLDKWAKLQQPCGATGASSAPDYFPLEAKWDTDDDAPGPRCGHTLTAVAQTKSHGPRLILFGGATAIEGGASAGIRLAGVTNALHSYDVLTKKWTRMTPAGDPPSPRAAHAAAAVGTMVVFQGGIGPAGHSTDDLYVLDLTNDKYKWHRVVVQGQGPGPRYGHVMDLVSQRYLVTFSGNDGKKVLSDVWALDTAQKPYVWLKLDTGGDKPSARMYATASARSDGMFLLCGGRDTSGVPLDDAYALLMHKNGQWEWTLAPGVSPSSRYQHAAIFVGARLHVNGGALRGGRVVDGEAAVAAPDYFPLEAKWDTDDDAPGPRCGHTLTAVAQTKSHGPRLILFGGATAIEGGASAGIRPAGHSTDDLYVLDLTNDKYKWHRVVVQGQGPGPRYGHVMDLVSQRYLVTFSGNDGKKVLSDVWALDTAQKPYVWLKLDTGGDKPSARMYATASARSDGMFLLCGGRDTSGVPLDDAYALLMHKNGQWEWTLAPGVSPSSRYQHAAIFVGARLHVNGGALRGGRVVDGEAAVAVLDTAAGVWLDRHGLVTSSHSSNEQTEDPSLELMRRCRHATSSVGSCVYVYGGLRGDLLLDDFVGSNMTTPRTHNLCLFDPISNDDGSEGPLSTGTSVEKEVDAAHCVWQAAQSHIATPNEMMGPNVNSQAAGTTSEGSDTPRDVQLHPRAVVIAREAVGNLGGLVRQLSLDHFENESRRMMPFTNDMSSCPAKRYMRQKSPQGLHKKVLATLLKPRNWIPPADRRFFLDAYEVGELCYAAEQIFVSETTVLQLKAPIKVFGDLHGQFTDLMRLFDEYGFPSSAGDITYIDYLFLGDYVDRGQHSLETIALLLALKINYPENIHLIRGNHEAADVNALFGFRLECIERMGENDGIWAWQRFNQLFNHLPLAALIEQKIICMHGGIGRSIHSVEQIEKIERPINMDAGSVVLMDLLWSDPTENDSVEGLRPNARGPGLVTFGPDRVTDFCKRNKLQLIIRAHECVMDGFERFAQGQLITLFSATNYCGTANNAGAILVIGRGLVVVPKLIHPLPPPLEPETSPEYVEERHWMQELNNQRPPTPTRGRPQPDHDRSSLAYI</sequence>
<dbReference type="PANTHER" id="PTHR46422:SF21">
    <property type="entry name" value="SERINE_THREONINE-PROTEIN PHOSPHATASE"/>
    <property type="match status" value="1"/>
</dbReference>
<evidence type="ECO:0000256" key="17">
    <source>
        <dbReference type="SAM" id="Phobius"/>
    </source>
</evidence>
<feature type="domain" description="Homeobox" evidence="18">
    <location>
        <begin position="641"/>
        <end position="708"/>
    </location>
</feature>
<dbReference type="SUPFAM" id="SSF117281">
    <property type="entry name" value="Kelch motif"/>
    <property type="match status" value="2"/>
</dbReference>
<comment type="caution">
    <text evidence="19">The sequence shown here is derived from an EMBL/GenBank/DDBJ whole genome shotgun (WGS) entry which is preliminary data.</text>
</comment>
<dbReference type="Pfam" id="PF24681">
    <property type="entry name" value="Kelch_KLHDC2_KLHL20_DRC7"/>
    <property type="match status" value="2"/>
</dbReference>
<dbReference type="FunFam" id="3.60.21.10:FF:000008">
    <property type="entry name" value="Serine/threonine-protein phosphatase"/>
    <property type="match status" value="1"/>
</dbReference>
<comment type="function">
    <text evidence="13">Phosphatase involved in elongation process, probably by acting as a regulator of brassinolide signaling.</text>
</comment>
<dbReference type="InterPro" id="IPR006186">
    <property type="entry name" value="Ser/Thr-sp_prot-phosphatase"/>
</dbReference>
<dbReference type="PROSITE" id="PS50071">
    <property type="entry name" value="HOMEOBOX_2"/>
    <property type="match status" value="1"/>
</dbReference>
<dbReference type="InterPro" id="IPR057287">
    <property type="entry name" value="Ndx_N"/>
</dbReference>
<keyword evidence="6" id="KW-0677">Repeat</keyword>
<dbReference type="GO" id="GO:0003677">
    <property type="term" value="F:DNA binding"/>
    <property type="evidence" value="ECO:0007669"/>
    <property type="project" value="UniProtKB-UniRule"/>
</dbReference>
<dbReference type="InterPro" id="IPR015915">
    <property type="entry name" value="Kelch-typ_b-propeller"/>
</dbReference>
<gene>
    <name evidence="19" type="ORF">Tci_065279</name>
</gene>
<dbReference type="SMART" id="SM00389">
    <property type="entry name" value="HOX"/>
    <property type="match status" value="1"/>
</dbReference>
<keyword evidence="5" id="KW-0479">Metal-binding</keyword>
<evidence type="ECO:0000256" key="2">
    <source>
        <dbReference type="ARBA" id="ARBA00004123"/>
    </source>
</evidence>
<evidence type="ECO:0000259" key="18">
    <source>
        <dbReference type="PROSITE" id="PS50071"/>
    </source>
</evidence>
<reference evidence="19" key="1">
    <citation type="journal article" date="2019" name="Sci. Rep.">
        <title>Draft genome of Tanacetum cinerariifolium, the natural source of mosquito coil.</title>
        <authorList>
            <person name="Yamashiro T."/>
            <person name="Shiraishi A."/>
            <person name="Satake H."/>
            <person name="Nakayama K."/>
        </authorList>
    </citation>
    <scope>NUCLEOTIDE SEQUENCE</scope>
</reference>
<feature type="compositionally biased region" description="Basic and acidic residues" evidence="16">
    <location>
        <begin position="1882"/>
        <end position="1894"/>
    </location>
</feature>
<keyword evidence="10 14" id="KW-0539">Nucleus</keyword>
<comment type="catalytic activity">
    <reaction evidence="12 15">
        <text>O-phospho-L-threonyl-[protein] + H2O = L-threonyl-[protein] + phosphate</text>
        <dbReference type="Rhea" id="RHEA:47004"/>
        <dbReference type="Rhea" id="RHEA-COMP:11060"/>
        <dbReference type="Rhea" id="RHEA-COMP:11605"/>
        <dbReference type="ChEBI" id="CHEBI:15377"/>
        <dbReference type="ChEBI" id="CHEBI:30013"/>
        <dbReference type="ChEBI" id="CHEBI:43474"/>
        <dbReference type="ChEBI" id="CHEBI:61977"/>
        <dbReference type="EC" id="3.1.3.16"/>
    </reaction>
</comment>
<name>A0A6L2P4D8_TANCI</name>
<keyword evidence="17" id="KW-1133">Transmembrane helix</keyword>
<keyword evidence="7 15" id="KW-0378">Hydrolase</keyword>
<organism evidence="19">
    <name type="scientific">Tanacetum cinerariifolium</name>
    <name type="common">Dalmatian daisy</name>
    <name type="synonym">Chrysanthemum cinerariifolium</name>
    <dbReference type="NCBI Taxonomy" id="118510"/>
    <lineage>
        <taxon>Eukaryota</taxon>
        <taxon>Viridiplantae</taxon>
        <taxon>Streptophyta</taxon>
        <taxon>Embryophyta</taxon>
        <taxon>Tracheophyta</taxon>
        <taxon>Spermatophyta</taxon>
        <taxon>Magnoliopsida</taxon>
        <taxon>eudicotyledons</taxon>
        <taxon>Gunneridae</taxon>
        <taxon>Pentapetalae</taxon>
        <taxon>asterids</taxon>
        <taxon>campanulids</taxon>
        <taxon>Asterales</taxon>
        <taxon>Asteraceae</taxon>
        <taxon>Asteroideae</taxon>
        <taxon>Anthemideae</taxon>
        <taxon>Anthemidinae</taxon>
        <taxon>Tanacetum</taxon>
    </lineage>
</organism>
<evidence type="ECO:0000256" key="12">
    <source>
        <dbReference type="ARBA" id="ARBA00048336"/>
    </source>
</evidence>
<feature type="region of interest" description="Disordered" evidence="16">
    <location>
        <begin position="617"/>
        <end position="642"/>
    </location>
</feature>
<evidence type="ECO:0000256" key="9">
    <source>
        <dbReference type="ARBA" id="ARBA00023211"/>
    </source>
</evidence>
<accession>A0A6L2P4D8</accession>
<comment type="subcellular location">
    <subcellularLocation>
        <location evidence="2 14">Nucleus</location>
    </subcellularLocation>
</comment>
<comment type="catalytic activity">
    <reaction evidence="11">
        <text>O-phospho-L-seryl-[protein] + H2O = L-seryl-[protein] + phosphate</text>
        <dbReference type="Rhea" id="RHEA:20629"/>
        <dbReference type="Rhea" id="RHEA-COMP:9863"/>
        <dbReference type="Rhea" id="RHEA-COMP:11604"/>
        <dbReference type="ChEBI" id="CHEBI:15377"/>
        <dbReference type="ChEBI" id="CHEBI:29999"/>
        <dbReference type="ChEBI" id="CHEBI:43474"/>
        <dbReference type="ChEBI" id="CHEBI:83421"/>
        <dbReference type="EC" id="3.1.3.16"/>
    </reaction>
</comment>
<evidence type="ECO:0000256" key="16">
    <source>
        <dbReference type="SAM" id="MobiDB-lite"/>
    </source>
</evidence>
<dbReference type="Pfam" id="PF25246">
    <property type="entry name" value="Nodulin_N"/>
    <property type="match status" value="1"/>
</dbReference>
<feature type="DNA-binding region" description="Homeobox" evidence="14">
    <location>
        <begin position="643"/>
        <end position="709"/>
    </location>
</feature>
<dbReference type="InterPro" id="IPR001356">
    <property type="entry name" value="HD"/>
</dbReference>
<dbReference type="GO" id="GO:0005634">
    <property type="term" value="C:nucleus"/>
    <property type="evidence" value="ECO:0007669"/>
    <property type="project" value="UniProtKB-SubCell"/>
</dbReference>
<dbReference type="PRINTS" id="PR00114">
    <property type="entry name" value="STPHPHTASE"/>
</dbReference>
<dbReference type="Gene3D" id="2.120.10.80">
    <property type="entry name" value="Kelch-type beta propeller"/>
    <property type="match status" value="4"/>
</dbReference>
<comment type="cofactor">
    <cofactor evidence="1">
        <name>Mn(2+)</name>
        <dbReference type="ChEBI" id="CHEBI:29035"/>
    </cofactor>
</comment>